<evidence type="ECO:0000313" key="3">
    <source>
        <dbReference type="Proteomes" id="UP000010471"/>
    </source>
</evidence>
<dbReference type="SUPFAM" id="SSF50341">
    <property type="entry name" value="CheW-like"/>
    <property type="match status" value="1"/>
</dbReference>
<dbReference type="OrthoDB" id="572144at2"/>
<evidence type="ECO:0000313" key="2">
    <source>
        <dbReference type="EMBL" id="AFZ19708.1"/>
    </source>
</evidence>
<dbReference type="GO" id="GO:0007165">
    <property type="term" value="P:signal transduction"/>
    <property type="evidence" value="ECO:0007669"/>
    <property type="project" value="InterPro"/>
</dbReference>
<feature type="domain" description="CheW-like" evidence="1">
    <location>
        <begin position="24"/>
        <end position="169"/>
    </location>
</feature>
<evidence type="ECO:0000259" key="1">
    <source>
        <dbReference type="PROSITE" id="PS50851"/>
    </source>
</evidence>
<dbReference type="Proteomes" id="UP000010471">
    <property type="component" value="Chromosome"/>
</dbReference>
<protein>
    <submittedName>
        <fullName evidence="2">CheW-like protein</fullName>
    </submittedName>
</protein>
<accession>K9WHP7</accession>
<dbReference type="PROSITE" id="PS50851">
    <property type="entry name" value="CHEW"/>
    <property type="match status" value="1"/>
</dbReference>
<dbReference type="GO" id="GO:0006935">
    <property type="term" value="P:chemotaxis"/>
    <property type="evidence" value="ECO:0007669"/>
    <property type="project" value="InterPro"/>
</dbReference>
<proteinExistence type="predicted"/>
<dbReference type="SMART" id="SM00260">
    <property type="entry name" value="CheW"/>
    <property type="match status" value="1"/>
</dbReference>
<dbReference type="AlphaFoldDB" id="K9WHP7"/>
<dbReference type="eggNOG" id="COG0835">
    <property type="taxonomic scope" value="Bacteria"/>
</dbReference>
<dbReference type="KEGG" id="mic:Mic7113_4003"/>
<sequence length="174" mass="19345">MNNLLLHLQSGEPELSRTRKITSLVKLIVFNIGRLNLALRIESVYKVVNHTSTYGSGLKAVGITHLGEGEITVVDLHQRFFNASQISESNLSSYLIVVQNITGELYGIPVNETPALMEVSRGMIRVLPESYRRSDTLDVASHVAVIPQNETSITIFVLDVDRLLPMFQELSAQL</sequence>
<dbReference type="InterPro" id="IPR002545">
    <property type="entry name" value="CheW-lke_dom"/>
</dbReference>
<dbReference type="RefSeq" id="WP_015183844.1">
    <property type="nucleotide sequence ID" value="NC_019738.1"/>
</dbReference>
<dbReference type="Pfam" id="PF01584">
    <property type="entry name" value="CheW"/>
    <property type="match status" value="1"/>
</dbReference>
<dbReference type="HOGENOM" id="CLU_129738_0_0_3"/>
<dbReference type="InterPro" id="IPR036061">
    <property type="entry name" value="CheW-like_dom_sf"/>
</dbReference>
<name>K9WHP7_9CYAN</name>
<gene>
    <name evidence="2" type="ORF">Mic7113_4003</name>
</gene>
<dbReference type="EMBL" id="CP003630">
    <property type="protein sequence ID" value="AFZ19708.1"/>
    <property type="molecule type" value="Genomic_DNA"/>
</dbReference>
<reference evidence="2 3" key="1">
    <citation type="submission" date="2012-06" db="EMBL/GenBank/DDBJ databases">
        <title>Finished chromosome of genome of Microcoleus sp. PCC 7113.</title>
        <authorList>
            <consortium name="US DOE Joint Genome Institute"/>
            <person name="Gugger M."/>
            <person name="Coursin T."/>
            <person name="Rippka R."/>
            <person name="Tandeau De Marsac N."/>
            <person name="Huntemann M."/>
            <person name="Wei C.-L."/>
            <person name="Han J."/>
            <person name="Detter J.C."/>
            <person name="Han C."/>
            <person name="Tapia R."/>
            <person name="Chen A."/>
            <person name="Kyrpides N."/>
            <person name="Mavromatis K."/>
            <person name="Markowitz V."/>
            <person name="Szeto E."/>
            <person name="Ivanova N."/>
            <person name="Pagani I."/>
            <person name="Pati A."/>
            <person name="Goodwin L."/>
            <person name="Nordberg H.P."/>
            <person name="Cantor M.N."/>
            <person name="Hua S.X."/>
            <person name="Woyke T."/>
            <person name="Kerfeld C.A."/>
        </authorList>
    </citation>
    <scope>NUCLEOTIDE SEQUENCE [LARGE SCALE GENOMIC DNA]</scope>
    <source>
        <strain evidence="2 3">PCC 7113</strain>
    </source>
</reference>
<organism evidence="2 3">
    <name type="scientific">Allocoleopsis franciscana PCC 7113</name>
    <dbReference type="NCBI Taxonomy" id="1173027"/>
    <lineage>
        <taxon>Bacteria</taxon>
        <taxon>Bacillati</taxon>
        <taxon>Cyanobacteriota</taxon>
        <taxon>Cyanophyceae</taxon>
        <taxon>Coleofasciculales</taxon>
        <taxon>Coleofasciculaceae</taxon>
        <taxon>Allocoleopsis</taxon>
        <taxon>Allocoleopsis franciscana</taxon>
    </lineage>
</organism>
<dbReference type="STRING" id="1173027.Mic7113_4003"/>
<keyword evidence="3" id="KW-1185">Reference proteome</keyword>